<dbReference type="Pfam" id="PF13371">
    <property type="entry name" value="TPR_9"/>
    <property type="match status" value="1"/>
</dbReference>
<dbReference type="PANTHER" id="PTHR31350:SF21">
    <property type="entry name" value="F-BOX ONLY PROTEIN 21"/>
    <property type="match status" value="1"/>
</dbReference>
<keyword evidence="4" id="KW-1185">Reference proteome</keyword>
<protein>
    <submittedName>
        <fullName evidence="3">Transcriptional regulator</fullName>
    </submittedName>
</protein>
<dbReference type="OrthoDB" id="232498at2"/>
<dbReference type="AlphaFoldDB" id="A0A377J1A2"/>
<dbReference type="InterPro" id="IPR032698">
    <property type="entry name" value="SirB1_N"/>
</dbReference>
<dbReference type="InterPro" id="IPR011990">
    <property type="entry name" value="TPR-like_helical_dom_sf"/>
</dbReference>
<comment type="similarity">
    <text evidence="1">Belongs to the UPF0162 family.</text>
</comment>
<dbReference type="EMBL" id="UGHS01000004">
    <property type="protein sequence ID" value="STO94048.1"/>
    <property type="molecule type" value="Genomic_DNA"/>
</dbReference>
<dbReference type="Gene3D" id="1.25.40.10">
    <property type="entry name" value="Tetratricopeptide repeat domain"/>
    <property type="match status" value="1"/>
</dbReference>
<name>A0A377J1A2_9PAST</name>
<organism evidence="3 4">
    <name type="scientific">Haemophilus pittmaniae</name>
    <dbReference type="NCBI Taxonomy" id="249188"/>
    <lineage>
        <taxon>Bacteria</taxon>
        <taxon>Pseudomonadati</taxon>
        <taxon>Pseudomonadota</taxon>
        <taxon>Gammaproteobacteria</taxon>
        <taxon>Pasteurellales</taxon>
        <taxon>Pasteurellaceae</taxon>
        <taxon>Haemophilus</taxon>
    </lineage>
</organism>
<feature type="domain" description="Protein SirB1 N-terminal" evidence="2">
    <location>
        <begin position="31"/>
        <end position="179"/>
    </location>
</feature>
<evidence type="ECO:0000259" key="2">
    <source>
        <dbReference type="Pfam" id="PF13369"/>
    </source>
</evidence>
<dbReference type="Proteomes" id="UP000255264">
    <property type="component" value="Unassembled WGS sequence"/>
</dbReference>
<evidence type="ECO:0000256" key="1">
    <source>
        <dbReference type="ARBA" id="ARBA00007100"/>
    </source>
</evidence>
<proteinExistence type="inferred from homology"/>
<evidence type="ECO:0000313" key="4">
    <source>
        <dbReference type="Proteomes" id="UP000255264"/>
    </source>
</evidence>
<accession>A0A377J1A2</accession>
<gene>
    <name evidence="3" type="ORF">NCTC13335_01965</name>
</gene>
<dbReference type="RefSeq" id="WP_115003580.1">
    <property type="nucleotide sequence ID" value="NZ_UGHS01000004.1"/>
</dbReference>
<dbReference type="PANTHER" id="PTHR31350">
    <property type="entry name" value="SI:DKEY-261L7.2"/>
    <property type="match status" value="1"/>
</dbReference>
<sequence length="269" mass="30428">MLTDKKTLYDELVAFCLAIAQEQGFSEPQLRGKLGALTRKARQSMEPGWNDKQQIDCLLTLFYRNWGFHCDSDSYFEPSNLFLPMILEKRSGMPVSLGAVLLYLANSLNLPIYPINFPTQLILRAETAEGVFFIDPWHGEYISKARLQQLYEGAFGFGAELSSADLVRADAATLIERLQQLIKNTLIREGLNEAAFRYIERLIEQNVNHPKAADIRDRGLVLAQIGAYQAAIDDLQYYVHECPQDPSAVLIKSQLEELKSEVSSLQITH</sequence>
<reference evidence="3 4" key="1">
    <citation type="submission" date="2018-06" db="EMBL/GenBank/DDBJ databases">
        <authorList>
            <consortium name="Pathogen Informatics"/>
            <person name="Doyle S."/>
        </authorList>
    </citation>
    <scope>NUCLEOTIDE SEQUENCE [LARGE SCALE GENOMIC DNA]</scope>
    <source>
        <strain evidence="3 4">NCTC13335</strain>
    </source>
</reference>
<dbReference type="Pfam" id="PF13369">
    <property type="entry name" value="Transglut_core2"/>
    <property type="match status" value="1"/>
</dbReference>
<evidence type="ECO:0000313" key="3">
    <source>
        <dbReference type="EMBL" id="STO94048.1"/>
    </source>
</evidence>